<feature type="transmembrane region" description="Helical" evidence="2">
    <location>
        <begin position="26"/>
        <end position="51"/>
    </location>
</feature>
<name>A0A0D2IFE8_9EURO</name>
<keyword evidence="4" id="KW-1185">Reference proteome</keyword>
<evidence type="ECO:0000313" key="4">
    <source>
        <dbReference type="Proteomes" id="UP000053617"/>
    </source>
</evidence>
<dbReference type="Proteomes" id="UP000053617">
    <property type="component" value="Unassembled WGS sequence"/>
</dbReference>
<organism evidence="3 4">
    <name type="scientific">Rhinocladiella mackenziei CBS 650.93</name>
    <dbReference type="NCBI Taxonomy" id="1442369"/>
    <lineage>
        <taxon>Eukaryota</taxon>
        <taxon>Fungi</taxon>
        <taxon>Dikarya</taxon>
        <taxon>Ascomycota</taxon>
        <taxon>Pezizomycotina</taxon>
        <taxon>Eurotiomycetes</taxon>
        <taxon>Chaetothyriomycetidae</taxon>
        <taxon>Chaetothyriales</taxon>
        <taxon>Herpotrichiellaceae</taxon>
        <taxon>Rhinocladiella</taxon>
    </lineage>
</organism>
<dbReference type="STRING" id="1442369.A0A0D2IFE8"/>
<dbReference type="GO" id="GO:0045121">
    <property type="term" value="C:membrane raft"/>
    <property type="evidence" value="ECO:0007669"/>
    <property type="project" value="TreeGrafter"/>
</dbReference>
<keyword evidence="2" id="KW-0812">Transmembrane</keyword>
<dbReference type="GO" id="GO:0006897">
    <property type="term" value="P:endocytosis"/>
    <property type="evidence" value="ECO:0007669"/>
    <property type="project" value="TreeGrafter"/>
</dbReference>
<feature type="transmembrane region" description="Helical" evidence="2">
    <location>
        <begin position="168"/>
        <end position="193"/>
    </location>
</feature>
<feature type="region of interest" description="Disordered" evidence="1">
    <location>
        <begin position="242"/>
        <end position="271"/>
    </location>
</feature>
<evidence type="ECO:0000313" key="3">
    <source>
        <dbReference type="EMBL" id="KIX01991.1"/>
    </source>
</evidence>
<evidence type="ECO:0000256" key="2">
    <source>
        <dbReference type="SAM" id="Phobius"/>
    </source>
</evidence>
<dbReference type="PANTHER" id="PTHR36414">
    <property type="entry name" value="PROTEIN SUR7"/>
    <property type="match status" value="1"/>
</dbReference>
<dbReference type="Gene3D" id="1.20.140.150">
    <property type="match status" value="1"/>
</dbReference>
<feature type="compositionally biased region" description="Basic residues" evidence="1">
    <location>
        <begin position="247"/>
        <end position="258"/>
    </location>
</feature>
<accession>A0A0D2IFE8</accession>
<keyword evidence="2" id="KW-0472">Membrane</keyword>
<gene>
    <name evidence="3" type="ORF">Z518_07930</name>
</gene>
<dbReference type="InterPro" id="IPR009571">
    <property type="entry name" value="SUR7/Rim9-like_fungi"/>
</dbReference>
<reference evidence="3 4" key="1">
    <citation type="submission" date="2015-01" db="EMBL/GenBank/DDBJ databases">
        <title>The Genome Sequence of Rhinocladiella mackenzie CBS 650.93.</title>
        <authorList>
            <consortium name="The Broad Institute Genomics Platform"/>
            <person name="Cuomo C."/>
            <person name="de Hoog S."/>
            <person name="Gorbushina A."/>
            <person name="Stielow B."/>
            <person name="Teixiera M."/>
            <person name="Abouelleil A."/>
            <person name="Chapman S.B."/>
            <person name="Priest M."/>
            <person name="Young S.K."/>
            <person name="Wortman J."/>
            <person name="Nusbaum C."/>
            <person name="Birren B."/>
        </authorList>
    </citation>
    <scope>NUCLEOTIDE SEQUENCE [LARGE SCALE GENOMIC DNA]</scope>
    <source>
        <strain evidence="3 4">CBS 650.93</strain>
    </source>
</reference>
<protein>
    <recommendedName>
        <fullName evidence="5">Protein SUR7</fullName>
    </recommendedName>
</protein>
<sequence length="271" mass="30153">MAARKRTPLPVWKPCVYTDTVSPGRIFGLVSLILVAAGLLFMFFILLAGAVDHGPVNKFYILQADTANIPGAPRVSRWSYWNVCGVQNGRTVCGDQDYSDVHPAYPLDPASHRTFDTHVNIPQNFIDNHGYYYYMTRFMFAFMLIALFFGVCALFTGVLALCSRIGSYLSGFLTMIAAVFQAINASLMTAAYVKGRNNFRNNGQSSDIGNYAFGFEWAALACFLISTILFCMGGSTQRETTASTRRGFFRGRRSRSTRSRGSFVHDKEYGS</sequence>
<keyword evidence="2" id="KW-1133">Transmembrane helix</keyword>
<evidence type="ECO:0000256" key="1">
    <source>
        <dbReference type="SAM" id="MobiDB-lite"/>
    </source>
</evidence>
<dbReference type="GO" id="GO:0031505">
    <property type="term" value="P:fungal-type cell wall organization"/>
    <property type="evidence" value="ECO:0007669"/>
    <property type="project" value="TreeGrafter"/>
</dbReference>
<dbReference type="OrthoDB" id="5419460at2759"/>
<dbReference type="HOGENOM" id="CLU_059603_2_0_1"/>
<dbReference type="EMBL" id="KN847480">
    <property type="protein sequence ID" value="KIX01991.1"/>
    <property type="molecule type" value="Genomic_DNA"/>
</dbReference>
<evidence type="ECO:0008006" key="5">
    <source>
        <dbReference type="Google" id="ProtNLM"/>
    </source>
</evidence>
<feature type="transmembrane region" description="Helical" evidence="2">
    <location>
        <begin position="138"/>
        <end position="161"/>
    </location>
</feature>
<dbReference type="GO" id="GO:0005938">
    <property type="term" value="C:cell cortex"/>
    <property type="evidence" value="ECO:0007669"/>
    <property type="project" value="TreeGrafter"/>
</dbReference>
<dbReference type="Pfam" id="PF06687">
    <property type="entry name" value="SUR7"/>
    <property type="match status" value="1"/>
</dbReference>
<dbReference type="GO" id="GO:0032185">
    <property type="term" value="P:septin cytoskeleton organization"/>
    <property type="evidence" value="ECO:0007669"/>
    <property type="project" value="TreeGrafter"/>
</dbReference>
<dbReference type="GO" id="GO:0030866">
    <property type="term" value="P:cortical actin cytoskeleton organization"/>
    <property type="evidence" value="ECO:0007669"/>
    <property type="project" value="TreeGrafter"/>
</dbReference>
<dbReference type="VEuPathDB" id="FungiDB:Z518_07930"/>
<dbReference type="PANTHER" id="PTHR36414:SF1">
    <property type="entry name" value="PROTEIN SUR7"/>
    <property type="match status" value="1"/>
</dbReference>
<dbReference type="GeneID" id="25296001"/>
<dbReference type="RefSeq" id="XP_013269127.1">
    <property type="nucleotide sequence ID" value="XM_013413673.1"/>
</dbReference>
<dbReference type="GO" id="GO:0005886">
    <property type="term" value="C:plasma membrane"/>
    <property type="evidence" value="ECO:0007669"/>
    <property type="project" value="InterPro"/>
</dbReference>
<feature type="transmembrane region" description="Helical" evidence="2">
    <location>
        <begin position="213"/>
        <end position="236"/>
    </location>
</feature>
<dbReference type="AlphaFoldDB" id="A0A0D2IFE8"/>
<proteinExistence type="predicted"/>